<evidence type="ECO:0000256" key="3">
    <source>
        <dbReference type="RuleBase" id="RU000363"/>
    </source>
</evidence>
<comment type="similarity">
    <text evidence="3">Belongs to the short-chain dehydrogenases/reductases (SDR) family.</text>
</comment>
<dbReference type="AlphaFoldDB" id="A0A913ZRH6"/>
<evidence type="ECO:0000256" key="1">
    <source>
        <dbReference type="ARBA" id="ARBA00022857"/>
    </source>
</evidence>
<reference evidence="4" key="1">
    <citation type="submission" date="2022-11" db="UniProtKB">
        <authorList>
            <consortium name="EnsemblMetazoa"/>
        </authorList>
    </citation>
    <scope>IDENTIFICATION</scope>
</reference>
<dbReference type="OMA" id="QYAQSFA"/>
<dbReference type="InterPro" id="IPR051468">
    <property type="entry name" value="Fungal_SecMetab_SDRs"/>
</dbReference>
<dbReference type="PRINTS" id="PR00081">
    <property type="entry name" value="GDHRDH"/>
</dbReference>
<dbReference type="GO" id="GO:0005737">
    <property type="term" value="C:cytoplasm"/>
    <property type="evidence" value="ECO:0007669"/>
    <property type="project" value="TreeGrafter"/>
</dbReference>
<evidence type="ECO:0000313" key="4">
    <source>
        <dbReference type="EnsemblMetazoa" id="XP_038053755.1"/>
    </source>
</evidence>
<evidence type="ECO:0000313" key="5">
    <source>
        <dbReference type="Proteomes" id="UP000887568"/>
    </source>
</evidence>
<proteinExistence type="inferred from homology"/>
<dbReference type="Gene3D" id="3.40.50.720">
    <property type="entry name" value="NAD(P)-binding Rossmann-like Domain"/>
    <property type="match status" value="1"/>
</dbReference>
<dbReference type="GO" id="GO:0016491">
    <property type="term" value="F:oxidoreductase activity"/>
    <property type="evidence" value="ECO:0007669"/>
    <property type="project" value="UniProtKB-KW"/>
</dbReference>
<dbReference type="PANTHER" id="PTHR43544">
    <property type="entry name" value="SHORT-CHAIN DEHYDROGENASE/REDUCTASE"/>
    <property type="match status" value="1"/>
</dbReference>
<keyword evidence="1" id="KW-0521">NADP</keyword>
<dbReference type="InterPro" id="IPR002347">
    <property type="entry name" value="SDR_fam"/>
</dbReference>
<dbReference type="CDD" id="cd05325">
    <property type="entry name" value="carb_red_sniffer_like_SDR_c"/>
    <property type="match status" value="1"/>
</dbReference>
<dbReference type="PANTHER" id="PTHR43544:SF7">
    <property type="entry name" value="NADB-LER2"/>
    <property type="match status" value="1"/>
</dbReference>
<dbReference type="Pfam" id="PF00106">
    <property type="entry name" value="adh_short"/>
    <property type="match status" value="1"/>
</dbReference>
<name>A0A913ZRH6_PATMI</name>
<dbReference type="GeneID" id="119726219"/>
<dbReference type="SUPFAM" id="SSF51735">
    <property type="entry name" value="NAD(P)-binding Rossmann-fold domains"/>
    <property type="match status" value="1"/>
</dbReference>
<dbReference type="RefSeq" id="XP_038053755.1">
    <property type="nucleotide sequence ID" value="XM_038197827.1"/>
</dbReference>
<dbReference type="PRINTS" id="PR00080">
    <property type="entry name" value="SDRFAMILY"/>
</dbReference>
<accession>A0A913ZRH6</accession>
<organism evidence="4 5">
    <name type="scientific">Patiria miniata</name>
    <name type="common">Bat star</name>
    <name type="synonym">Asterina miniata</name>
    <dbReference type="NCBI Taxonomy" id="46514"/>
    <lineage>
        <taxon>Eukaryota</taxon>
        <taxon>Metazoa</taxon>
        <taxon>Echinodermata</taxon>
        <taxon>Eleutherozoa</taxon>
        <taxon>Asterozoa</taxon>
        <taxon>Asteroidea</taxon>
        <taxon>Valvatacea</taxon>
        <taxon>Valvatida</taxon>
        <taxon>Asterinidae</taxon>
        <taxon>Patiria</taxon>
    </lineage>
</organism>
<dbReference type="EnsemblMetazoa" id="XM_038197827.1">
    <property type="protein sequence ID" value="XP_038053755.1"/>
    <property type="gene ID" value="LOC119726219"/>
</dbReference>
<dbReference type="OrthoDB" id="5296at2759"/>
<dbReference type="InterPro" id="IPR036291">
    <property type="entry name" value="NAD(P)-bd_dom_sf"/>
</dbReference>
<evidence type="ECO:0000256" key="2">
    <source>
        <dbReference type="ARBA" id="ARBA00023002"/>
    </source>
</evidence>
<protein>
    <recommendedName>
        <fullName evidence="6">C-factor</fullName>
    </recommendedName>
</protein>
<sequence length="249" mass="27182">MRSVLVTGANRGIGLEFVRQLLQLEEPPLYVFACCRAPEDAEALQSLTKDKQQLKIIKLDVTDEATFPEAVATVDRAVGEEGLGVLINNAGVLQRGGTETTSMADMEESYRVNVMGPLAVSQAFLPALKRAANRACTDSPKQLSTDRAAIVNITSALGSFQLCTSSRYIPYRTTKAALHMLTKCMNFDLRPQGILVVALHTGWVQTDMGGKNASLTPKKSIQGMLRVLARLREKDAGKAFTWEGKLLPW</sequence>
<dbReference type="Proteomes" id="UP000887568">
    <property type="component" value="Unplaced"/>
</dbReference>
<keyword evidence="5" id="KW-1185">Reference proteome</keyword>
<keyword evidence="2" id="KW-0560">Oxidoreductase</keyword>
<evidence type="ECO:0008006" key="6">
    <source>
        <dbReference type="Google" id="ProtNLM"/>
    </source>
</evidence>